<evidence type="ECO:0000313" key="1">
    <source>
        <dbReference type="EMBL" id="JAH70114.1"/>
    </source>
</evidence>
<name>A0A0E9UW56_ANGAN</name>
<reference evidence="1" key="1">
    <citation type="submission" date="2014-11" db="EMBL/GenBank/DDBJ databases">
        <authorList>
            <person name="Amaro Gonzalez C."/>
        </authorList>
    </citation>
    <scope>NUCLEOTIDE SEQUENCE</scope>
</reference>
<protein>
    <submittedName>
        <fullName evidence="1">Uncharacterized protein</fullName>
    </submittedName>
</protein>
<accession>A0A0E9UW56</accession>
<dbReference type="EMBL" id="GBXM01038463">
    <property type="protein sequence ID" value="JAH70114.1"/>
    <property type="molecule type" value="Transcribed_RNA"/>
</dbReference>
<proteinExistence type="predicted"/>
<organism evidence="1">
    <name type="scientific">Anguilla anguilla</name>
    <name type="common">European freshwater eel</name>
    <name type="synonym">Muraena anguilla</name>
    <dbReference type="NCBI Taxonomy" id="7936"/>
    <lineage>
        <taxon>Eukaryota</taxon>
        <taxon>Metazoa</taxon>
        <taxon>Chordata</taxon>
        <taxon>Craniata</taxon>
        <taxon>Vertebrata</taxon>
        <taxon>Euteleostomi</taxon>
        <taxon>Actinopterygii</taxon>
        <taxon>Neopterygii</taxon>
        <taxon>Teleostei</taxon>
        <taxon>Anguilliformes</taxon>
        <taxon>Anguillidae</taxon>
        <taxon>Anguilla</taxon>
    </lineage>
</organism>
<sequence length="32" mass="3643">MHTIKNKTTHVQFSGHFNQTGQVMLSFAVICH</sequence>
<dbReference type="AlphaFoldDB" id="A0A0E9UW56"/>
<reference evidence="1" key="2">
    <citation type="journal article" date="2015" name="Fish Shellfish Immunol.">
        <title>Early steps in the European eel (Anguilla anguilla)-Vibrio vulnificus interaction in the gills: Role of the RtxA13 toxin.</title>
        <authorList>
            <person name="Callol A."/>
            <person name="Pajuelo D."/>
            <person name="Ebbesson L."/>
            <person name="Teles M."/>
            <person name="MacKenzie S."/>
            <person name="Amaro C."/>
        </authorList>
    </citation>
    <scope>NUCLEOTIDE SEQUENCE</scope>
</reference>